<dbReference type="GO" id="GO:0043041">
    <property type="term" value="P:amino acid activation for nonribosomal peptide biosynthetic process"/>
    <property type="evidence" value="ECO:0007669"/>
    <property type="project" value="TreeGrafter"/>
</dbReference>
<dbReference type="NCBIfam" id="TIGR01720">
    <property type="entry name" value="NRPS-para261"/>
    <property type="match status" value="1"/>
</dbReference>
<dbReference type="InterPro" id="IPR020845">
    <property type="entry name" value="AMP-binding_CS"/>
</dbReference>
<dbReference type="PANTHER" id="PTHR45527">
    <property type="entry name" value="NONRIBOSOMAL PEPTIDE SYNTHETASE"/>
    <property type="match status" value="1"/>
</dbReference>
<dbReference type="PANTHER" id="PTHR45527:SF14">
    <property type="entry name" value="PLIPASTATIN SYNTHASE SUBUNIT B"/>
    <property type="match status" value="1"/>
</dbReference>
<dbReference type="PROSITE" id="PS00455">
    <property type="entry name" value="AMP_BINDING"/>
    <property type="match status" value="2"/>
</dbReference>
<dbReference type="InterPro" id="IPR010080">
    <property type="entry name" value="Thioester_reductase-like_dom"/>
</dbReference>
<dbReference type="Gene3D" id="3.40.50.720">
    <property type="entry name" value="NAD(P)-binding Rossmann-like Domain"/>
    <property type="match status" value="1"/>
</dbReference>
<reference evidence="10" key="2">
    <citation type="submission" date="2015-02" db="EMBL/GenBank/DDBJ databases">
        <title>Complete Genome Sequence of Pelosinus fermentans JBW45.</title>
        <authorList>
            <person name="De Leon K.B."/>
            <person name="Utturkar S.M."/>
            <person name="Camilleri L.B."/>
            <person name="Arkin A.P."/>
            <person name="Fields M.W."/>
            <person name="Brown S.D."/>
            <person name="Wall J.D."/>
        </authorList>
    </citation>
    <scope>NUCLEOTIDE SEQUENCE [LARGE SCALE GENOMIC DNA]</scope>
    <source>
        <strain evidence="10">JBW45</strain>
    </source>
</reference>
<dbReference type="PROSITE" id="PS50075">
    <property type="entry name" value="CARRIER"/>
    <property type="match status" value="2"/>
</dbReference>
<feature type="domain" description="Carrier" evidence="8">
    <location>
        <begin position="967"/>
        <end position="1041"/>
    </location>
</feature>
<dbReference type="SUPFAM" id="SSF56801">
    <property type="entry name" value="Acetyl-CoA synthetase-like"/>
    <property type="match status" value="2"/>
</dbReference>
<organism evidence="9 10">
    <name type="scientific">Pelosinus fermentans JBW45</name>
    <dbReference type="NCBI Taxonomy" id="1192197"/>
    <lineage>
        <taxon>Bacteria</taxon>
        <taxon>Bacillati</taxon>
        <taxon>Bacillota</taxon>
        <taxon>Negativicutes</taxon>
        <taxon>Selenomonadales</taxon>
        <taxon>Sporomusaceae</taxon>
        <taxon>Pelosinus</taxon>
    </lineage>
</organism>
<protein>
    <submittedName>
        <fullName evidence="9">Amino acid adenylation domain protein</fullName>
        <ecNumber evidence="9">5.1.1.13</ecNumber>
    </submittedName>
</protein>
<dbReference type="GO" id="GO:0047689">
    <property type="term" value="F:aspartate racemase activity"/>
    <property type="evidence" value="ECO:0007669"/>
    <property type="project" value="UniProtKB-EC"/>
</dbReference>
<comment type="cofactor">
    <cofactor evidence="1">
        <name>pantetheine 4'-phosphate</name>
        <dbReference type="ChEBI" id="CHEBI:47942"/>
    </cofactor>
</comment>
<dbReference type="CDD" id="cd19543">
    <property type="entry name" value="DCL_NRPS"/>
    <property type="match status" value="1"/>
</dbReference>
<dbReference type="InterPro" id="IPR036736">
    <property type="entry name" value="ACP-like_sf"/>
</dbReference>
<dbReference type="RefSeq" id="WP_007954891.1">
    <property type="nucleotide sequence ID" value="NZ_CP010978.1"/>
</dbReference>
<sequence length="2967" mass="339883">MHKMELEPEYTEYPLASYQKDIWLEQCLYSGKPIYNLGGFMAITGQIDKAVLNKSIAILIKRNDSLRMNVVDKKGEPYLRILSEIAYEVPFYDFSNEENPDETCLSWMKEEFSEPLNFEGNLFQFALLKSDDNTYFWFMKFHHIMIDGFGLSMMYKQVIENYNQLMTGATEIERITYSYTDFIADNQKYLHSPVFLSDKEFWKAKYRTIPEPLFNRNTDSNISMDSSIVSDRVTFSIKRPSYNKMIAFSEANGCTVFHLILGVLFTYFSRVCNKEEVVIGVPTLNRGKAKYKQTLGLFANVVPLRINPGKDMDFKELMLTIKGELMECYRHQKFPIGEIYRTAFEQVKEKSNIFDISLSYVNRDFSENYVTASDYDIVSMTHQHERNALTIFVREYNDERDIYIDFDYQIGLFEKFMPIETVIAHFKYLLSEVIENSEKSVFELEIIPKDEKQRILYDFNNTKVEYPKEKTIHELFEEQVHRVADHAAVVFENRQLTYQELNTKANKLAKVLRSKGVKPDRIVGIMLDRSIEMVIGILGVLKAGGAYLPIDPNYPMERITYMLEDSSTGILLTQKHFKEKVSYQGEVIDIEDDGIYKGDNEGLENINKPSDLAYIIYTSGSTGKPKGVMIEHKGMANLKTFFQRNYHVDEKDNMLQFASSSFDASVWEIFTSLLTGATLYMVDHETIHHLADFENFIDKNEITIALLPPTYLAGIDPERVTKLKHLITGGSAITKGLVDKWKERLVYSNAYGPTESTVIATTWKYNELELEYSPVPIGRPISNTEIYILDRNNQLLPIASAGELCIGGDGLARGYLNKPELTAEKFVANPYRNGEKMYKTGDLARWLPDGNIEFLGRIDHQVKIRGFRIELGEIEAELLKHPLVKEAAVIDREDQQGDKSLVAYFVTDDELTIDELREHLLKELPDYMVPSYIIRLDCMPLTSNDKVDRRALPEPDCSKASGGVYIAPRNDKEAILAKVWQEVLKAERVGIRDNFFNLGGDSIKAIQILSRLNAYRLKLEMKDLFKHPVIEELGDFVQTVARRAEQGIIKGKVSLTPIQHWLFKQGFAEKHHFNQAVMLYRQEGFAEEVLRSVFCKLIEHHDALRMVANQEEDEVVLFNRGLEGILYSLEVFDLLQYDDVRDIIEAEANRIQESLELSHGPLVKAGLFKTKTGDQLLIVIHHIAVDGISWRIILQDLFNGYMQALKQEAIQFADKTDSYNAWTVQLSTYANSQELLKEVDYWAEMEGVPVKTLPKDRIITERKYEGSEQVQIEFTTQDTERLLKEVNQGYNTEINDILLTALGLAVKEWTGEDRVLINLEGHGREDIIKEFDISRTVGWFTTQYPVILNMGKKRDLAHRIKSVKEGMRQIPNKGIGYGILKYLTLPQNKRNLQFNLKPEISFNYLGQFEEDADGAFRISDVSVGRCVSLNMEQPYAIDINGMVRQGKLVLNFTYHKAEYDRATIVKFAEGFRGNLIHVAAHCAALDYTEMTPSDFTLKKFTIDELETALHTLDTRNIKDLYKLSPMQEGMLYHAMKDKESSAYLEQAILSIDGRLDIAHLEESFNKLIEGYDILRTVFVYEKLAKPIQVVMKEQKACIDAVDISDLPEVDQELFIETFKIKDKIRGFDLQKGMPIRFSVIQTGTASYKLIWSFHHIIMDGWCLGIILKEFFGMYARLQENRLPELGKVYPYSNYIKWLDDQEHQKAQNYWEGYLRDYEEQVSLSKNSSTLVPGRYEQEELLFSLDEEIRCGLEQIARRSNVTLSTIIQTIWGLLLARYNNTDDVVFGAVVSGRPHELMGVENMVGLFINTLPVRIKFDSNQPLAQLLQEVQLAAIESEGYSYYPLAEIQARTSVENTLFDHIIAFENYPIEEVMNGNYGVDIKATEVFEQTNYDFNMVVIPGKELNIKFMYNSLVYDRRFIGMLKGHIKTMILGVISNPGILVKDIDMLTAEEQKELLDTFNDTKRRDYPKDKTISELFEEQVRGTPDNIAVVFEEQKLTYKVLNEKANQLAGVLRRKGVTANNIVGIMAERSPAMMIGLMGILKAGGAYLPIDPEYPVERINYMLVDSGSRVLLTQAHLVSKIAFNGDIINLEEEELYQGNAANVVRENTSHDLAYVIYTSGSTGKPKGVEIEHASLVNLVFWHRRVHHITSEDRATLVAGPAFDASVWETWPYLVSGAGLYIPSDEIRVSTTELIKWLHDNLITISFMPTPLAEALLAEVWPREISLRTMLTGGDKLHRRPHLDIPFTLVNHYGPTENTVVATWGRIMSVDSADTLPSIGRPMDNTNVYILDRNDRLQPIGIPGELCISGDGLARGYLNRPDLTAEKFAPNPFKSGVRMYRTGDLVRWLPDGNIEFLGRIDHQVKIRGFRMELGEIENQMLKHKEIKEGVVILREDKQGDKYLAAYVVADRELTANELKIHLSKELPEYMVPLYFTQLDKLPLTPNGKIDRKALPVPDGWGNTGECYIAPRNEADGRIQKVWQDILEINRIGIDDNFFMLGGNSIKAIQVVAKLALDFEIGINDIFQCQTIRNLSDTIKYSKDRLKATIDAMNEVAATKDNSICFDGNLRSKLKEYKIKNQKYEQVGLFEIAQYKNILLAGSTGYLGIHILHHLLKDTDYMVYLPIRGEDDEEAKIRLWGKLEFYFNLNRNDHGNLESRICVFNGDLSKEYLGLDPKKYMELADTIDCIINSAANVKHYGHYSEFHAVNVKGNERLVEFANTGKKKAYNFISTTSVGSGYIDGKASLIFTEYDCDLGQNSDNYYVATKLEAEKFLVKAREEGLKANVFRVGNLVFDSETGVFQENIEDNAFYTLVKSLIKIGHFPEIDEKTLNFSFIDYVAKAVVLLFDKVNLKNETYHLFNTNQISLVSLGELLKYAGMHTKTIPVDDFIKYLYEKYEDEEAKSHIARILVHSNMFFEGASKTSFMIRNEKTENILKELNFKWPELNPTGVRLMMEHCKKVGFI</sequence>
<dbReference type="SUPFAM" id="SSF52777">
    <property type="entry name" value="CoA-dependent acyltransferases"/>
    <property type="match status" value="6"/>
</dbReference>
<keyword evidence="7" id="KW-0045">Antibiotic biosynthesis</keyword>
<dbReference type="NCBIfam" id="TIGR01733">
    <property type="entry name" value="AA-adenyl-dom"/>
    <property type="match status" value="2"/>
</dbReference>
<evidence type="ECO:0000256" key="1">
    <source>
        <dbReference type="ARBA" id="ARBA00001957"/>
    </source>
</evidence>
<dbReference type="GO" id="GO:0031177">
    <property type="term" value="F:phosphopantetheine binding"/>
    <property type="evidence" value="ECO:0007669"/>
    <property type="project" value="TreeGrafter"/>
</dbReference>
<evidence type="ECO:0000259" key="8">
    <source>
        <dbReference type="PROSITE" id="PS50075"/>
    </source>
</evidence>
<evidence type="ECO:0000256" key="4">
    <source>
        <dbReference type="ARBA" id="ARBA00022553"/>
    </source>
</evidence>
<keyword evidence="6" id="KW-0677">Repeat</keyword>
<dbReference type="HOGENOM" id="CLU_000022_11_0_9"/>
<gene>
    <name evidence="9" type="ORF">JBW_04652</name>
</gene>
<dbReference type="GO" id="GO:0016874">
    <property type="term" value="F:ligase activity"/>
    <property type="evidence" value="ECO:0007669"/>
    <property type="project" value="UniProtKB-KW"/>
</dbReference>
<feature type="domain" description="Carrier" evidence="8">
    <location>
        <begin position="2471"/>
        <end position="2547"/>
    </location>
</feature>
<dbReference type="Gene3D" id="1.10.1200.10">
    <property type="entry name" value="ACP-like"/>
    <property type="match status" value="2"/>
</dbReference>
<dbReference type="FunFam" id="1.10.1200.10:FF:000005">
    <property type="entry name" value="Nonribosomal peptide synthetase 1"/>
    <property type="match status" value="1"/>
</dbReference>
<dbReference type="InterPro" id="IPR010060">
    <property type="entry name" value="NRPS_synth"/>
</dbReference>
<dbReference type="Pfam" id="PF00501">
    <property type="entry name" value="AMP-binding"/>
    <property type="match status" value="2"/>
</dbReference>
<dbReference type="CDD" id="cd19534">
    <property type="entry name" value="E_NRPS"/>
    <property type="match status" value="1"/>
</dbReference>
<dbReference type="Pfam" id="PF07993">
    <property type="entry name" value="NAD_binding_4"/>
    <property type="match status" value="1"/>
</dbReference>
<dbReference type="Gene3D" id="3.30.559.10">
    <property type="entry name" value="Chloramphenicol acetyltransferase-like domain"/>
    <property type="match status" value="3"/>
</dbReference>
<dbReference type="Gene3D" id="3.30.300.30">
    <property type="match status" value="2"/>
</dbReference>
<comment type="similarity">
    <text evidence="2">Belongs to the ATP-dependent AMP-binding enzyme family.</text>
</comment>
<dbReference type="InterPro" id="IPR000873">
    <property type="entry name" value="AMP-dep_synth/lig_dom"/>
</dbReference>
<proteinExistence type="inferred from homology"/>
<evidence type="ECO:0000313" key="10">
    <source>
        <dbReference type="Proteomes" id="UP000005361"/>
    </source>
</evidence>
<dbReference type="KEGG" id="pft:JBW_04652"/>
<dbReference type="Pfam" id="PF00668">
    <property type="entry name" value="Condensation"/>
    <property type="match status" value="3"/>
</dbReference>
<dbReference type="NCBIfam" id="NF003417">
    <property type="entry name" value="PRK04813.1"/>
    <property type="match status" value="2"/>
</dbReference>
<dbReference type="InterPro" id="IPR006162">
    <property type="entry name" value="Ppantetheine_attach_site"/>
</dbReference>
<dbReference type="InterPro" id="IPR036291">
    <property type="entry name" value="NAD(P)-bd_dom_sf"/>
</dbReference>
<keyword evidence="9" id="KW-0413">Isomerase</keyword>
<dbReference type="InterPro" id="IPR025110">
    <property type="entry name" value="AMP-bd_C"/>
</dbReference>
<evidence type="ECO:0000256" key="5">
    <source>
        <dbReference type="ARBA" id="ARBA00022598"/>
    </source>
</evidence>
<dbReference type="Pfam" id="PF13193">
    <property type="entry name" value="AMP-binding_C"/>
    <property type="match status" value="2"/>
</dbReference>
<dbReference type="Gene3D" id="3.40.50.980">
    <property type="match status" value="4"/>
</dbReference>
<dbReference type="EMBL" id="CP010978">
    <property type="protein sequence ID" value="AJQ29981.1"/>
    <property type="molecule type" value="Genomic_DNA"/>
</dbReference>
<dbReference type="FunFam" id="3.40.50.12780:FF:000012">
    <property type="entry name" value="Non-ribosomal peptide synthetase"/>
    <property type="match status" value="2"/>
</dbReference>
<name>I9NU71_9FIRM</name>
<evidence type="ECO:0000313" key="9">
    <source>
        <dbReference type="EMBL" id="AJQ29981.1"/>
    </source>
</evidence>
<dbReference type="EC" id="5.1.1.13" evidence="9"/>
<dbReference type="STRING" id="1192197.JBW_04652"/>
<dbReference type="InterPro" id="IPR013120">
    <property type="entry name" value="FAR_NAD-bd"/>
</dbReference>
<dbReference type="InterPro" id="IPR009081">
    <property type="entry name" value="PP-bd_ACP"/>
</dbReference>
<evidence type="ECO:0000256" key="7">
    <source>
        <dbReference type="ARBA" id="ARBA00023194"/>
    </source>
</evidence>
<dbReference type="Pfam" id="PF00550">
    <property type="entry name" value="PP-binding"/>
    <property type="match status" value="2"/>
</dbReference>
<dbReference type="GO" id="GO:0017000">
    <property type="term" value="P:antibiotic biosynthetic process"/>
    <property type="evidence" value="ECO:0007669"/>
    <property type="project" value="UniProtKB-KW"/>
</dbReference>
<keyword evidence="4" id="KW-0597">Phosphoprotein</keyword>
<reference evidence="9 10" key="1">
    <citation type="journal article" date="2015" name="Genome Announc.">
        <title>Complete Genome Sequence of Pelosinus fermentans JBW45, a Member of a Remarkably Competitive Group of Negativicutes in the Firmicutes Phylum.</title>
        <authorList>
            <person name="De Leon K.B."/>
            <person name="Utturkar S.M."/>
            <person name="Camilleri L.B."/>
            <person name="Elias D.A."/>
            <person name="Arkin A.P."/>
            <person name="Fields M.W."/>
            <person name="Brown S.D."/>
            <person name="Wall J.D."/>
        </authorList>
    </citation>
    <scope>NUCLEOTIDE SEQUENCE [LARGE SCALE GENOMIC DNA]</scope>
    <source>
        <strain evidence="9 10">JBW45</strain>
    </source>
</reference>
<dbReference type="GO" id="GO:0008610">
    <property type="term" value="P:lipid biosynthetic process"/>
    <property type="evidence" value="ECO:0007669"/>
    <property type="project" value="UniProtKB-ARBA"/>
</dbReference>
<dbReference type="Gene3D" id="2.30.38.10">
    <property type="entry name" value="Luciferase, Domain 3"/>
    <property type="match status" value="2"/>
</dbReference>
<evidence type="ECO:0000256" key="6">
    <source>
        <dbReference type="ARBA" id="ARBA00022737"/>
    </source>
</evidence>
<keyword evidence="5" id="KW-0436">Ligase</keyword>
<dbReference type="FunFam" id="3.30.300.30:FF:000010">
    <property type="entry name" value="Enterobactin synthetase component F"/>
    <property type="match status" value="2"/>
</dbReference>
<dbReference type="Proteomes" id="UP000005361">
    <property type="component" value="Chromosome"/>
</dbReference>
<evidence type="ECO:0000256" key="3">
    <source>
        <dbReference type="ARBA" id="ARBA00022450"/>
    </source>
</evidence>
<dbReference type="InterPro" id="IPR045851">
    <property type="entry name" value="AMP-bd_C_sf"/>
</dbReference>
<dbReference type="SUPFAM" id="SSF47336">
    <property type="entry name" value="ACP-like"/>
    <property type="match status" value="2"/>
</dbReference>
<dbReference type="InterPro" id="IPR010071">
    <property type="entry name" value="AA_adenyl_dom"/>
</dbReference>
<dbReference type="Gene3D" id="3.30.559.30">
    <property type="entry name" value="Nonribosomal peptide synthetase, condensation domain"/>
    <property type="match status" value="3"/>
</dbReference>
<dbReference type="OrthoDB" id="9778383at2"/>
<dbReference type="SUPFAM" id="SSF51735">
    <property type="entry name" value="NAD(P)-binding Rossmann-fold domains"/>
    <property type="match status" value="1"/>
</dbReference>
<dbReference type="InterPro" id="IPR001242">
    <property type="entry name" value="Condensation_dom"/>
</dbReference>
<dbReference type="GO" id="GO:0005829">
    <property type="term" value="C:cytosol"/>
    <property type="evidence" value="ECO:0007669"/>
    <property type="project" value="TreeGrafter"/>
</dbReference>
<dbReference type="FunFam" id="3.40.50.980:FF:000001">
    <property type="entry name" value="Non-ribosomal peptide synthetase"/>
    <property type="match status" value="2"/>
</dbReference>
<dbReference type="PROSITE" id="PS00012">
    <property type="entry name" value="PHOSPHOPANTETHEINE"/>
    <property type="match status" value="1"/>
</dbReference>
<accession>I9NU71</accession>
<dbReference type="FunFam" id="2.30.38.10:FF:000001">
    <property type="entry name" value="Non-ribosomal peptide synthetase PvdI"/>
    <property type="match status" value="2"/>
</dbReference>
<keyword evidence="3" id="KW-0596">Phosphopantetheine</keyword>
<dbReference type="CDD" id="cd05235">
    <property type="entry name" value="SDR_e1"/>
    <property type="match status" value="1"/>
</dbReference>
<evidence type="ECO:0000256" key="2">
    <source>
        <dbReference type="ARBA" id="ARBA00006432"/>
    </source>
</evidence>
<dbReference type="InterPro" id="IPR023213">
    <property type="entry name" value="CAT-like_dom_sf"/>
</dbReference>
<dbReference type="GO" id="GO:0044550">
    <property type="term" value="P:secondary metabolite biosynthetic process"/>
    <property type="evidence" value="ECO:0007669"/>
    <property type="project" value="UniProtKB-ARBA"/>
</dbReference>